<dbReference type="InterPro" id="IPR036396">
    <property type="entry name" value="Cyt_P450_sf"/>
</dbReference>
<dbReference type="PRINTS" id="PR00359">
    <property type="entry name" value="BP450"/>
</dbReference>
<reference evidence="4" key="1">
    <citation type="submission" date="2021-04" db="EMBL/GenBank/DDBJ databases">
        <title>Biosynthetic gene clusters of Dactylosporangioum roseum.</title>
        <authorList>
            <person name="Hartkoorn R.C."/>
            <person name="Beaudoing E."/>
            <person name="Hot D."/>
            <person name="Moureu S."/>
        </authorList>
    </citation>
    <scope>NUCLEOTIDE SEQUENCE</scope>
    <source>
        <strain evidence="4">NRRL B-16295</strain>
    </source>
</reference>
<feature type="compositionally biased region" description="Polar residues" evidence="3">
    <location>
        <begin position="1"/>
        <end position="10"/>
    </location>
</feature>
<evidence type="ECO:0000313" key="5">
    <source>
        <dbReference type="Proteomes" id="UP001058271"/>
    </source>
</evidence>
<dbReference type="Gene3D" id="1.10.630.10">
    <property type="entry name" value="Cytochrome P450"/>
    <property type="match status" value="1"/>
</dbReference>
<dbReference type="SUPFAM" id="SSF48264">
    <property type="entry name" value="Cytochrome P450"/>
    <property type="match status" value="1"/>
</dbReference>
<dbReference type="InterPro" id="IPR017972">
    <property type="entry name" value="Cyt_P450_CS"/>
</dbReference>
<dbReference type="Pfam" id="PF00067">
    <property type="entry name" value="p450"/>
    <property type="match status" value="1"/>
</dbReference>
<dbReference type="Proteomes" id="UP001058271">
    <property type="component" value="Chromosome"/>
</dbReference>
<accession>A0ABY5ZB56</accession>
<dbReference type="PROSITE" id="PS00086">
    <property type="entry name" value="CYTOCHROME_P450"/>
    <property type="match status" value="1"/>
</dbReference>
<dbReference type="EMBL" id="CP073721">
    <property type="protein sequence ID" value="UWZ39279.1"/>
    <property type="molecule type" value="Genomic_DNA"/>
</dbReference>
<keyword evidence="2" id="KW-0560">Oxidoreductase</keyword>
<dbReference type="PRINTS" id="PR00385">
    <property type="entry name" value="P450"/>
</dbReference>
<dbReference type="CDD" id="cd11030">
    <property type="entry name" value="CYP105-like"/>
    <property type="match status" value="1"/>
</dbReference>
<organism evidence="4 5">
    <name type="scientific">Dactylosporangium roseum</name>
    <dbReference type="NCBI Taxonomy" id="47989"/>
    <lineage>
        <taxon>Bacteria</taxon>
        <taxon>Bacillati</taxon>
        <taxon>Actinomycetota</taxon>
        <taxon>Actinomycetes</taxon>
        <taxon>Micromonosporales</taxon>
        <taxon>Micromonosporaceae</taxon>
        <taxon>Dactylosporangium</taxon>
    </lineage>
</organism>
<name>A0ABY5ZB56_9ACTN</name>
<keyword evidence="2" id="KW-0408">Iron</keyword>
<sequence>MSAKESTVQNHARAATETPITFPRQARPGPFDPPEVLGALREQSPLIPMRFADGHVGWFVTGYSAVRSILSDPRFSVRPERQHPAVDLPMTRALIGKMNGSGMFLIMDPPEHTRYRRALAAEFTGQRMKLFEPKIVEITRTCLDAMEAAGSPADLVERFAFPVPSLVICELLGIPPADRVEFQHASATLFDRGSGIEETRRAFDTVLGFFPPLIRQKRQDPGDDLLSRLIQHSALTDDELATIGYMLFAGGFETTASMLALGTFALLEHPEQKELLRGDPSLAGNAVEELLRYLTIGHIGPQRAATADVEIEGVLIRKGQSVMMSLSAANRDPAHFTDPETLDITKPAGGHVAFGHGVHGCLGGQLARVEMRVAYPALFERFPGLRLAVPPDEVSIKLDAFVYGVHSLPVAW</sequence>
<dbReference type="InterPro" id="IPR002397">
    <property type="entry name" value="Cyt_P450_B"/>
</dbReference>
<evidence type="ECO:0000256" key="3">
    <source>
        <dbReference type="SAM" id="MobiDB-lite"/>
    </source>
</evidence>
<gene>
    <name evidence="4" type="ORF">Drose_14195</name>
</gene>
<feature type="region of interest" description="Disordered" evidence="3">
    <location>
        <begin position="1"/>
        <end position="29"/>
    </location>
</feature>
<evidence type="ECO:0000256" key="1">
    <source>
        <dbReference type="ARBA" id="ARBA00010617"/>
    </source>
</evidence>
<keyword evidence="5" id="KW-1185">Reference proteome</keyword>
<dbReference type="PANTHER" id="PTHR46696">
    <property type="entry name" value="P450, PUTATIVE (EUROFUNG)-RELATED"/>
    <property type="match status" value="1"/>
</dbReference>
<keyword evidence="2" id="KW-0349">Heme</keyword>
<keyword evidence="2" id="KW-0503">Monooxygenase</keyword>
<protein>
    <submittedName>
        <fullName evidence="4">Cytochrome P450</fullName>
    </submittedName>
</protein>
<evidence type="ECO:0000256" key="2">
    <source>
        <dbReference type="RuleBase" id="RU000461"/>
    </source>
</evidence>
<dbReference type="PANTHER" id="PTHR46696:SF1">
    <property type="entry name" value="CYTOCHROME P450 YJIB-RELATED"/>
    <property type="match status" value="1"/>
</dbReference>
<comment type="similarity">
    <text evidence="1 2">Belongs to the cytochrome P450 family.</text>
</comment>
<evidence type="ECO:0000313" key="4">
    <source>
        <dbReference type="EMBL" id="UWZ39279.1"/>
    </source>
</evidence>
<proteinExistence type="inferred from homology"/>
<keyword evidence="2" id="KW-0479">Metal-binding</keyword>
<dbReference type="InterPro" id="IPR001128">
    <property type="entry name" value="Cyt_P450"/>
</dbReference>